<comment type="subcellular location">
    <subcellularLocation>
        <location evidence="2 7">Membrane</location>
        <topology evidence="2 7">Multi-pass membrane protein</topology>
    </subcellularLocation>
</comment>
<keyword evidence="6 7" id="KW-0472">Membrane</keyword>
<dbReference type="GO" id="GO:0016020">
    <property type="term" value="C:membrane"/>
    <property type="evidence" value="ECO:0007669"/>
    <property type="project" value="UniProtKB-SubCell"/>
</dbReference>
<keyword evidence="9" id="KW-1185">Reference proteome</keyword>
<evidence type="ECO:0000256" key="4">
    <source>
        <dbReference type="ARBA" id="ARBA00022692"/>
    </source>
</evidence>
<sequence>MVFSANPLSLSVPEAAFESWLRDSGYLEVLDERTTSVDRSFFTSDRDGSSTSIATSPSSATNYSVFSFIFSYLGTFFSLFTLNPFAKLIADDFAGDAPSWTVGFFGCFDSYSFPSSPSQAKMRVHENVKRYARNYATLAVIFFASALYQMPLALVGLLSCLALWDLFRFCSDKWGWERYSSIRQCLVRIAQCATAVILYYTHVQLALFCAIGVSYAVLILHASLRKLTTVKQPTQADGYKRLQQSKYRS</sequence>
<comment type="caution">
    <text evidence="8">The sequence shown here is derived from an EMBL/GenBank/DDBJ whole genome shotgun (WGS) entry which is preliminary data.</text>
</comment>
<evidence type="ECO:0000313" key="8">
    <source>
        <dbReference type="EMBL" id="KAJ4976837.1"/>
    </source>
</evidence>
<feature type="transmembrane region" description="Helical" evidence="7">
    <location>
        <begin position="135"/>
        <end position="164"/>
    </location>
</feature>
<accession>A0A9Q0KU19</accession>
<evidence type="ECO:0000313" key="9">
    <source>
        <dbReference type="Proteomes" id="UP001141806"/>
    </source>
</evidence>
<feature type="transmembrane region" description="Helical" evidence="7">
    <location>
        <begin position="65"/>
        <end position="85"/>
    </location>
</feature>
<evidence type="ECO:0000256" key="7">
    <source>
        <dbReference type="RuleBase" id="RU363107"/>
    </source>
</evidence>
<evidence type="ECO:0000256" key="3">
    <source>
        <dbReference type="ARBA" id="ARBA00006483"/>
    </source>
</evidence>
<dbReference type="GO" id="GO:0005794">
    <property type="term" value="C:Golgi apparatus"/>
    <property type="evidence" value="ECO:0007669"/>
    <property type="project" value="TreeGrafter"/>
</dbReference>
<evidence type="ECO:0000256" key="5">
    <source>
        <dbReference type="ARBA" id="ARBA00022989"/>
    </source>
</evidence>
<comment type="function">
    <text evidence="1 7">May be involved in both secretory and endocytic intracellular trafficking in the endosomal/prevacuolar compartments.</text>
</comment>
<dbReference type="Pfam" id="PF03208">
    <property type="entry name" value="PRA1"/>
    <property type="match status" value="1"/>
</dbReference>
<keyword evidence="4 7" id="KW-0812">Transmembrane</keyword>
<keyword evidence="5 7" id="KW-1133">Transmembrane helix</keyword>
<evidence type="ECO:0000256" key="2">
    <source>
        <dbReference type="ARBA" id="ARBA00004141"/>
    </source>
</evidence>
<feature type="transmembrane region" description="Helical" evidence="7">
    <location>
        <begin position="205"/>
        <end position="224"/>
    </location>
</feature>
<dbReference type="Proteomes" id="UP001141806">
    <property type="component" value="Unassembled WGS sequence"/>
</dbReference>
<comment type="similarity">
    <text evidence="3 7">Belongs to the PRA1 family.</text>
</comment>
<organism evidence="8 9">
    <name type="scientific">Protea cynaroides</name>
    <dbReference type="NCBI Taxonomy" id="273540"/>
    <lineage>
        <taxon>Eukaryota</taxon>
        <taxon>Viridiplantae</taxon>
        <taxon>Streptophyta</taxon>
        <taxon>Embryophyta</taxon>
        <taxon>Tracheophyta</taxon>
        <taxon>Spermatophyta</taxon>
        <taxon>Magnoliopsida</taxon>
        <taxon>Proteales</taxon>
        <taxon>Proteaceae</taxon>
        <taxon>Protea</taxon>
    </lineage>
</organism>
<dbReference type="InterPro" id="IPR004895">
    <property type="entry name" value="Prenylated_rab_accept_PRA1"/>
</dbReference>
<dbReference type="EMBL" id="JAMYWD010000003">
    <property type="protein sequence ID" value="KAJ4976837.1"/>
    <property type="molecule type" value="Genomic_DNA"/>
</dbReference>
<dbReference type="GO" id="GO:0005783">
    <property type="term" value="C:endoplasmic reticulum"/>
    <property type="evidence" value="ECO:0007669"/>
    <property type="project" value="UniProtKB-ARBA"/>
</dbReference>
<keyword evidence="7" id="KW-0813">Transport</keyword>
<proteinExistence type="inferred from homology"/>
<dbReference type="OrthoDB" id="779054at2759"/>
<dbReference type="GO" id="GO:0016192">
    <property type="term" value="P:vesicle-mediated transport"/>
    <property type="evidence" value="ECO:0007669"/>
    <property type="project" value="UniProtKB-ARBA"/>
</dbReference>
<dbReference type="AlphaFoldDB" id="A0A9Q0KU19"/>
<reference evidence="8" key="1">
    <citation type="journal article" date="2023" name="Plant J.">
        <title>The genome of the king protea, Protea cynaroides.</title>
        <authorList>
            <person name="Chang J."/>
            <person name="Duong T.A."/>
            <person name="Schoeman C."/>
            <person name="Ma X."/>
            <person name="Roodt D."/>
            <person name="Barker N."/>
            <person name="Li Z."/>
            <person name="Van de Peer Y."/>
            <person name="Mizrachi E."/>
        </authorList>
    </citation>
    <scope>NUCLEOTIDE SEQUENCE</scope>
    <source>
        <tissue evidence="8">Young leaves</tissue>
    </source>
</reference>
<evidence type="ECO:0000256" key="6">
    <source>
        <dbReference type="ARBA" id="ARBA00023136"/>
    </source>
</evidence>
<dbReference type="PANTHER" id="PTHR19317:SF1">
    <property type="entry name" value="PRA1 FAMILY PROTEIN H"/>
    <property type="match status" value="1"/>
</dbReference>
<protein>
    <recommendedName>
        <fullName evidence="7">PRA1 family protein</fullName>
    </recommendedName>
</protein>
<gene>
    <name evidence="8" type="ORF">NE237_001943</name>
</gene>
<evidence type="ECO:0000256" key="1">
    <source>
        <dbReference type="ARBA" id="ARBA00002501"/>
    </source>
</evidence>
<dbReference type="PANTHER" id="PTHR19317">
    <property type="entry name" value="PRENYLATED RAB ACCEPTOR 1-RELATED"/>
    <property type="match status" value="1"/>
</dbReference>
<name>A0A9Q0KU19_9MAGN</name>